<evidence type="ECO:0008006" key="4">
    <source>
        <dbReference type="Google" id="ProtNLM"/>
    </source>
</evidence>
<dbReference type="STRING" id="1217721.HY57_19800"/>
<evidence type="ECO:0000313" key="2">
    <source>
        <dbReference type="EMBL" id="AIF49338.1"/>
    </source>
</evidence>
<dbReference type="PATRIC" id="fig|1217721.7.peg.4057"/>
<dbReference type="OrthoDB" id="670562at2"/>
<dbReference type="AlphaFoldDB" id="A0A075KAU0"/>
<name>A0A075KAU0_9GAMM</name>
<feature type="transmembrane region" description="Helical" evidence="1">
    <location>
        <begin position="48"/>
        <end position="68"/>
    </location>
</feature>
<proteinExistence type="predicted"/>
<sequence length="129" mass="14619">MDGETLIYLCGAHSLGFAVFHLAFWKLFDWPQSLRQTNPATRAVTQILNLRLIYVFLGVAVLCFWLPNELLTTRLGHGLLLGMALFWVGRTIEQFVFLRYNHWLVHGLTVLFVVGSVLFAMPLVGRAAT</sequence>
<feature type="transmembrane region" description="Helical" evidence="1">
    <location>
        <begin position="74"/>
        <end position="92"/>
    </location>
</feature>
<feature type="transmembrane region" description="Helical" evidence="1">
    <location>
        <begin position="104"/>
        <end position="124"/>
    </location>
</feature>
<evidence type="ECO:0000256" key="1">
    <source>
        <dbReference type="SAM" id="Phobius"/>
    </source>
</evidence>
<evidence type="ECO:0000313" key="3">
    <source>
        <dbReference type="Proteomes" id="UP000027987"/>
    </source>
</evidence>
<keyword evidence="1" id="KW-0472">Membrane</keyword>
<dbReference type="EMBL" id="CP008884">
    <property type="protein sequence ID" value="AIF49338.1"/>
    <property type="molecule type" value="Genomic_DNA"/>
</dbReference>
<protein>
    <recommendedName>
        <fullName evidence="4">Transmembrane protein</fullName>
    </recommendedName>
</protein>
<dbReference type="HOGENOM" id="CLU_1989330_0_0_6"/>
<accession>A0A075KAU0</accession>
<organism evidence="2 3">
    <name type="scientific">Dyella japonica A8</name>
    <dbReference type="NCBI Taxonomy" id="1217721"/>
    <lineage>
        <taxon>Bacteria</taxon>
        <taxon>Pseudomonadati</taxon>
        <taxon>Pseudomonadota</taxon>
        <taxon>Gammaproteobacteria</taxon>
        <taxon>Lysobacterales</taxon>
        <taxon>Rhodanobacteraceae</taxon>
        <taxon>Dyella</taxon>
    </lineage>
</organism>
<feature type="transmembrane region" description="Helical" evidence="1">
    <location>
        <begin position="6"/>
        <end position="28"/>
    </location>
</feature>
<keyword evidence="1" id="KW-0812">Transmembrane</keyword>
<dbReference type="Proteomes" id="UP000027987">
    <property type="component" value="Chromosome"/>
</dbReference>
<gene>
    <name evidence="2" type="ORF">HY57_19800</name>
</gene>
<keyword evidence="3" id="KW-1185">Reference proteome</keyword>
<keyword evidence="1" id="KW-1133">Transmembrane helix</keyword>
<reference evidence="2 3" key="1">
    <citation type="submission" date="2014-07" db="EMBL/GenBank/DDBJ databases">
        <title>Complete Genome Sequence of Dyella japonica Strain A8 Isolated from Malaysian Tropical Soil.</title>
        <authorList>
            <person name="Hui R.K.H."/>
            <person name="Chen J.-W."/>
            <person name="Chan K.-G."/>
            <person name="Leung F.C.C."/>
        </authorList>
    </citation>
    <scope>NUCLEOTIDE SEQUENCE [LARGE SCALE GENOMIC DNA]</scope>
    <source>
        <strain evidence="2 3">A8</strain>
    </source>
</reference>
<dbReference type="KEGG" id="dja:HY57_19800"/>
<dbReference type="RefSeq" id="WP_019467119.1">
    <property type="nucleotide sequence ID" value="NZ_ALOY01000181.1"/>
</dbReference>